<feature type="transmembrane region" description="Helical" evidence="1">
    <location>
        <begin position="141"/>
        <end position="162"/>
    </location>
</feature>
<accession>A0ABT4CU88</accession>
<reference evidence="2" key="1">
    <citation type="submission" date="2022-12" db="EMBL/GenBank/DDBJ databases">
        <authorList>
            <person name="Wang J."/>
        </authorList>
    </citation>
    <scope>NUCLEOTIDE SEQUENCE</scope>
    <source>
        <strain evidence="2">HY-42-06</strain>
    </source>
</reference>
<organism evidence="2 3">
    <name type="scientific">Clostridium ganghwense</name>
    <dbReference type="NCBI Taxonomy" id="312089"/>
    <lineage>
        <taxon>Bacteria</taxon>
        <taxon>Bacillati</taxon>
        <taxon>Bacillota</taxon>
        <taxon>Clostridia</taxon>
        <taxon>Eubacteriales</taxon>
        <taxon>Clostridiaceae</taxon>
        <taxon>Clostridium</taxon>
    </lineage>
</organism>
<sequence>MYCPKCKTKYTDGSLRCSKCNQKLIVKLPMKKVKKKRQYNYYNPINLEQNKRRNIFEVLFEIVVYRILYKRFIFTFIGGFLLYFAGIVAAFEIMHLKDAILLVDILNKFYLLLFLIVISIILGCTIEDWKYCKKLGIKNKIITAILKSILSLLIVTSGINMLSKPVFDFVYKDYHISLGTVNSIKKEKYGYCIYVDHKYHSYNRRLKHVTIGQTYTFTYSKRSDLILDIK</sequence>
<gene>
    <name evidence="2" type="ORF">OXH55_18415</name>
</gene>
<evidence type="ECO:0000313" key="3">
    <source>
        <dbReference type="Proteomes" id="UP001079657"/>
    </source>
</evidence>
<feature type="transmembrane region" description="Helical" evidence="1">
    <location>
        <begin position="109"/>
        <end position="129"/>
    </location>
</feature>
<feature type="transmembrane region" description="Helical" evidence="1">
    <location>
        <begin position="72"/>
        <end position="94"/>
    </location>
</feature>
<keyword evidence="1" id="KW-0472">Membrane</keyword>
<keyword evidence="1" id="KW-0812">Transmembrane</keyword>
<protein>
    <recommendedName>
        <fullName evidence="4">Zinc ribbon domain-containing protein</fullName>
    </recommendedName>
</protein>
<evidence type="ECO:0000313" key="2">
    <source>
        <dbReference type="EMBL" id="MCY6372607.1"/>
    </source>
</evidence>
<dbReference type="EMBL" id="JAPQES010000007">
    <property type="protein sequence ID" value="MCY6372607.1"/>
    <property type="molecule type" value="Genomic_DNA"/>
</dbReference>
<dbReference type="Proteomes" id="UP001079657">
    <property type="component" value="Unassembled WGS sequence"/>
</dbReference>
<keyword evidence="1" id="KW-1133">Transmembrane helix</keyword>
<keyword evidence="3" id="KW-1185">Reference proteome</keyword>
<evidence type="ECO:0000256" key="1">
    <source>
        <dbReference type="SAM" id="Phobius"/>
    </source>
</evidence>
<name>A0ABT4CU88_9CLOT</name>
<dbReference type="RefSeq" id="WP_268051619.1">
    <property type="nucleotide sequence ID" value="NZ_JAPQES010000007.1"/>
</dbReference>
<comment type="caution">
    <text evidence="2">The sequence shown here is derived from an EMBL/GenBank/DDBJ whole genome shotgun (WGS) entry which is preliminary data.</text>
</comment>
<evidence type="ECO:0008006" key="4">
    <source>
        <dbReference type="Google" id="ProtNLM"/>
    </source>
</evidence>
<proteinExistence type="predicted"/>